<dbReference type="Pfam" id="PF07583">
    <property type="entry name" value="PSCyt2"/>
    <property type="match status" value="1"/>
</dbReference>
<dbReference type="InterPro" id="IPR022655">
    <property type="entry name" value="DUF1553"/>
</dbReference>
<dbReference type="InterPro" id="IPR036909">
    <property type="entry name" value="Cyt_c-like_dom_sf"/>
</dbReference>
<feature type="domain" description="DUF1549" evidence="1">
    <location>
        <begin position="171"/>
        <end position="351"/>
    </location>
</feature>
<dbReference type="EMBL" id="JARVCO010000012">
    <property type="protein sequence ID" value="MDZ8119591.1"/>
    <property type="molecule type" value="Genomic_DNA"/>
</dbReference>
<dbReference type="PANTHER" id="PTHR35889">
    <property type="entry name" value="CYCLOINULO-OLIGOSACCHARIDE FRUCTANOTRANSFERASE-RELATED"/>
    <property type="match status" value="1"/>
</dbReference>
<evidence type="ECO:0000313" key="5">
    <source>
        <dbReference type="Proteomes" id="UP001290861"/>
    </source>
</evidence>
<name>A0ABU5N048_9BACT</name>
<comment type="caution">
    <text evidence="4">The sequence shown here is derived from an EMBL/GenBank/DDBJ whole genome shotgun (WGS) entry which is preliminary data.</text>
</comment>
<evidence type="ECO:0000313" key="4">
    <source>
        <dbReference type="EMBL" id="MDZ8119591.1"/>
    </source>
</evidence>
<keyword evidence="5" id="KW-1185">Reference proteome</keyword>
<evidence type="ECO:0000259" key="1">
    <source>
        <dbReference type="Pfam" id="PF07583"/>
    </source>
</evidence>
<feature type="domain" description="Cytochrome C Planctomycete-type" evidence="3">
    <location>
        <begin position="28"/>
        <end position="88"/>
    </location>
</feature>
<dbReference type="PANTHER" id="PTHR35889:SF3">
    <property type="entry name" value="F-BOX DOMAIN-CONTAINING PROTEIN"/>
    <property type="match status" value="1"/>
</dbReference>
<dbReference type="InterPro" id="IPR011444">
    <property type="entry name" value="DUF1549"/>
</dbReference>
<evidence type="ECO:0000259" key="2">
    <source>
        <dbReference type="Pfam" id="PF07587"/>
    </source>
</evidence>
<evidence type="ECO:0000259" key="3">
    <source>
        <dbReference type="Pfam" id="PF07635"/>
    </source>
</evidence>
<dbReference type="Pfam" id="PF07635">
    <property type="entry name" value="PSCyt1"/>
    <property type="match status" value="1"/>
</dbReference>
<proteinExistence type="predicted"/>
<dbReference type="InterPro" id="IPR011429">
    <property type="entry name" value="Cyt_c_Planctomycete-type"/>
</dbReference>
<gene>
    <name evidence="4" type="ORF">P9H32_13245</name>
</gene>
<dbReference type="Proteomes" id="UP001290861">
    <property type="component" value="Unassembled WGS sequence"/>
</dbReference>
<organism evidence="4 5">
    <name type="scientific">Pontiella agarivorans</name>
    <dbReference type="NCBI Taxonomy" id="3038953"/>
    <lineage>
        <taxon>Bacteria</taxon>
        <taxon>Pseudomonadati</taxon>
        <taxon>Kiritimatiellota</taxon>
        <taxon>Kiritimatiellia</taxon>
        <taxon>Kiritimatiellales</taxon>
        <taxon>Pontiellaceae</taxon>
        <taxon>Pontiella</taxon>
    </lineage>
</organism>
<dbReference type="Pfam" id="PF07587">
    <property type="entry name" value="PSD1"/>
    <property type="match status" value="1"/>
</dbReference>
<accession>A0ABU5N048</accession>
<sequence>MISLTQSITALAVIDFEHDVLPIIQEKCFRCHSARIAAPEGGVLLDSADAIKAGGDYGSIVEKMQPEKSVLFQRMTLPEGRPGIMPPTGKGDPATPEQLAVIRQWIKEGARFGNWEGIPEHEKNKPPKAVGNTRLSLQKYGTEEGLRLDLTPEPKHPVKMSNKLVRAKAREIDRLIKLHRKANTVPKPQPATDRIFVRRAYLGIVGRIPTHDEAVSFLASRDPGKRTELIDHLFSTEGYVSHWFHFWADLLKVQTTRFPSSVYYGEWMKDALRSNMPYDQFAYKLITATGMPYQNGATGWAASDANMAPDHMANNMQAFLGMQLQCAQCHDHPYDKWNQYEFQSLTSYFGGMRWNGVANKHFLNQIEKSGISISVKQEKYFGNNMAYRYREAVWEPVFNRWNRLPKDYQYADAKPREPVPPQVIFGHQPEIIDSPREAFGRWVTSEENQWFTVAVANRLWKKVMGVGLIEPVDHIKYDTQAQIPALMTYLEKIMKEADYNLKDFLRILYNTRTWQMETLSADLPENLAEYHYEGRPLMRMSGEQMWDSLVTLAIVDPDERKGHGSRYTAPEYRTYADKLYFTPIEELVAYYTDDVIDAEKAARKQAEKEAYKLFNSKSKRKAGRYGANFNTWSFDHMTDPRWHGLDRGLVRASELASPAPAYHFVRQFGQSDRKIIGTGRTDPNVTQVLNMLNGPIHYILDNDRSVLSKKIAGQETQEEKLNVIFRSVLTRNPTPEDLEIATAVLSANKGRTGNRMILWALLNTREFMYIQ</sequence>
<protein>
    <submittedName>
        <fullName evidence="4">DUF1549 domain-containing protein</fullName>
    </submittedName>
</protein>
<feature type="domain" description="DUF1553" evidence="2">
    <location>
        <begin position="436"/>
        <end position="744"/>
    </location>
</feature>
<reference evidence="4 5" key="1">
    <citation type="journal article" date="2024" name="Appl. Environ. Microbiol.">
        <title>Pontiella agarivorans sp. nov., a novel marine anaerobic bacterium capable of degrading macroalgal polysaccharides and fixing nitrogen.</title>
        <authorList>
            <person name="Liu N."/>
            <person name="Kivenson V."/>
            <person name="Peng X."/>
            <person name="Cui Z."/>
            <person name="Lankiewicz T.S."/>
            <person name="Gosselin K.M."/>
            <person name="English C.J."/>
            <person name="Blair E.M."/>
            <person name="O'Malley M.A."/>
            <person name="Valentine D.L."/>
        </authorList>
    </citation>
    <scope>NUCLEOTIDE SEQUENCE [LARGE SCALE GENOMIC DNA]</scope>
    <source>
        <strain evidence="4 5">NLcol2</strain>
    </source>
</reference>
<dbReference type="SUPFAM" id="SSF46626">
    <property type="entry name" value="Cytochrome c"/>
    <property type="match status" value="1"/>
</dbReference>